<keyword evidence="9 12" id="KW-1133">Transmembrane helix</keyword>
<dbReference type="Proteomes" id="UP000054715">
    <property type="component" value="Unassembled WGS sequence"/>
</dbReference>
<name>A0A0W0ULD5_9GAMM</name>
<evidence type="ECO:0000256" key="8">
    <source>
        <dbReference type="ARBA" id="ARBA00022833"/>
    </source>
</evidence>
<keyword evidence="17" id="KW-1185">Reference proteome</keyword>
<keyword evidence="11 12" id="KW-0472">Membrane</keyword>
<evidence type="ECO:0000313" key="14">
    <source>
        <dbReference type="EMBL" id="KTD08613.1"/>
    </source>
</evidence>
<dbReference type="EMBL" id="LYOZ01000052">
    <property type="protein sequence ID" value="OCH96940.1"/>
    <property type="molecule type" value="Genomic_DNA"/>
</dbReference>
<feature type="transmembrane region" description="Helical" evidence="12">
    <location>
        <begin position="7"/>
        <end position="24"/>
    </location>
</feature>
<evidence type="ECO:0000256" key="4">
    <source>
        <dbReference type="ARBA" id="ARBA00022670"/>
    </source>
</evidence>
<comment type="cofactor">
    <cofactor evidence="12">
        <name>Zn(2+)</name>
        <dbReference type="ChEBI" id="CHEBI:29105"/>
    </cofactor>
    <text evidence="12">Binds 1 zinc ion per subunit.</text>
</comment>
<evidence type="ECO:0000256" key="2">
    <source>
        <dbReference type="ARBA" id="ARBA00009779"/>
    </source>
</evidence>
<feature type="transmembrane region" description="Helical" evidence="12">
    <location>
        <begin position="139"/>
        <end position="160"/>
    </location>
</feature>
<keyword evidence="4 12" id="KW-0645">Protease</keyword>
<evidence type="ECO:0000313" key="17">
    <source>
        <dbReference type="Proteomes" id="UP000093336"/>
    </source>
</evidence>
<feature type="transmembrane region" description="Helical" evidence="12">
    <location>
        <begin position="172"/>
        <end position="191"/>
    </location>
</feature>
<comment type="caution">
    <text evidence="14">The sequence shown here is derived from an EMBL/GenBank/DDBJ whole genome shotgun (WGS) entry which is preliminary data.</text>
</comment>
<evidence type="ECO:0000256" key="6">
    <source>
        <dbReference type="ARBA" id="ARBA00022723"/>
    </source>
</evidence>
<dbReference type="Proteomes" id="UP000093336">
    <property type="component" value="Unassembled WGS sequence"/>
</dbReference>
<evidence type="ECO:0000256" key="5">
    <source>
        <dbReference type="ARBA" id="ARBA00022692"/>
    </source>
</evidence>
<feature type="active site" evidence="12">
    <location>
        <position position="129"/>
    </location>
</feature>
<feature type="binding site" evidence="12">
    <location>
        <position position="132"/>
    </location>
    <ligand>
        <name>Zn(2+)</name>
        <dbReference type="ChEBI" id="CHEBI:29105"/>
        <note>catalytic</note>
    </ligand>
</feature>
<dbReference type="PANTHER" id="PTHR43221">
    <property type="entry name" value="PROTEASE HTPX"/>
    <property type="match status" value="1"/>
</dbReference>
<dbReference type="HAMAP" id="MF_00188">
    <property type="entry name" value="Pept_M48_protease_HtpX"/>
    <property type="match status" value="1"/>
</dbReference>
<dbReference type="EC" id="3.4.24.-" evidence="12"/>
<dbReference type="PATRIC" id="fig|455.5.peg.2950"/>
<dbReference type="GO" id="GO:0008270">
    <property type="term" value="F:zinc ion binding"/>
    <property type="evidence" value="ECO:0007669"/>
    <property type="project" value="UniProtKB-UniRule"/>
</dbReference>
<keyword evidence="3 12" id="KW-1003">Cell membrane</keyword>
<organism evidence="14 16">
    <name type="scientific">Legionella jamestowniensis</name>
    <dbReference type="NCBI Taxonomy" id="455"/>
    <lineage>
        <taxon>Bacteria</taxon>
        <taxon>Pseudomonadati</taxon>
        <taxon>Pseudomonadota</taxon>
        <taxon>Gammaproteobacteria</taxon>
        <taxon>Legionellales</taxon>
        <taxon>Legionellaceae</taxon>
        <taxon>Legionella</taxon>
    </lineage>
</organism>
<dbReference type="InterPro" id="IPR022919">
    <property type="entry name" value="Pept_M48_protease_HtpX"/>
</dbReference>
<dbReference type="GO" id="GO:0005886">
    <property type="term" value="C:plasma membrane"/>
    <property type="evidence" value="ECO:0007669"/>
    <property type="project" value="UniProtKB-SubCell"/>
</dbReference>
<sequence>MNNVKTFILLAALTALLLVIGNLLGGRAGLILALGFAVIMNFSAYWFSDTIVLKMYNAQPLDTNHPVYRIVRELSQRAQIPMPKVYVVDNPTPNAFATGRNPEHASIAVTSGLLTRLTEEELTGVLAHEISHVTHRDTLISVIAATLAGAISGIANMFMWTSMFSHGDEERPNGFVALLMMILAPLAAALVQMAVSRSREYEADTAGAKLCGHPLWLASALGKLEMANQQGQFHQAETHPTTAHLFIVNPLSSERLSSLFATHPPIGERIKRLQEMAGGYR</sequence>
<dbReference type="PANTHER" id="PTHR43221:SF1">
    <property type="entry name" value="PROTEASE HTPX"/>
    <property type="match status" value="1"/>
</dbReference>
<reference evidence="14 16" key="1">
    <citation type="submission" date="2015-11" db="EMBL/GenBank/DDBJ databases">
        <title>Genomic analysis of 38 Legionella species identifies large and diverse effector repertoires.</title>
        <authorList>
            <person name="Burstein D."/>
            <person name="Amaro F."/>
            <person name="Zusman T."/>
            <person name="Lifshitz Z."/>
            <person name="Cohen O."/>
            <person name="Gilbert J.A."/>
            <person name="Pupko T."/>
            <person name="Shuman H.A."/>
            <person name="Segal G."/>
        </authorList>
    </citation>
    <scope>NUCLEOTIDE SEQUENCE [LARGE SCALE GENOMIC DNA]</scope>
    <source>
        <strain evidence="14 16">JA-26-G1-E2</strain>
    </source>
</reference>
<dbReference type="NCBIfam" id="NF002826">
    <property type="entry name" value="PRK03001.1"/>
    <property type="match status" value="1"/>
</dbReference>
<dbReference type="EMBL" id="LNYG01000013">
    <property type="protein sequence ID" value="KTD08613.1"/>
    <property type="molecule type" value="Genomic_DNA"/>
</dbReference>
<evidence type="ECO:0000256" key="7">
    <source>
        <dbReference type="ARBA" id="ARBA00022801"/>
    </source>
</evidence>
<keyword evidence="7 12" id="KW-0378">Hydrolase</keyword>
<feature type="binding site" evidence="12">
    <location>
        <position position="128"/>
    </location>
    <ligand>
        <name>Zn(2+)</name>
        <dbReference type="ChEBI" id="CHEBI:29105"/>
        <note>catalytic</note>
    </ligand>
</feature>
<evidence type="ECO:0000256" key="1">
    <source>
        <dbReference type="ARBA" id="ARBA00004651"/>
    </source>
</evidence>
<dbReference type="GO" id="GO:0006508">
    <property type="term" value="P:proteolysis"/>
    <property type="evidence" value="ECO:0007669"/>
    <property type="project" value="UniProtKB-KW"/>
</dbReference>
<evidence type="ECO:0000313" key="16">
    <source>
        <dbReference type="Proteomes" id="UP000054715"/>
    </source>
</evidence>
<evidence type="ECO:0000256" key="11">
    <source>
        <dbReference type="ARBA" id="ARBA00023136"/>
    </source>
</evidence>
<protein>
    <recommendedName>
        <fullName evidence="12">Protease HtpX</fullName>
        <ecNumber evidence="12">3.4.24.-</ecNumber>
    </recommendedName>
    <alternativeName>
        <fullName evidence="12">Heat shock protein HtpX</fullName>
    </alternativeName>
</protein>
<evidence type="ECO:0000256" key="10">
    <source>
        <dbReference type="ARBA" id="ARBA00023049"/>
    </source>
</evidence>
<keyword evidence="8 12" id="KW-0862">Zinc</keyword>
<reference evidence="15 17" key="2">
    <citation type="submission" date="2016-05" db="EMBL/GenBank/DDBJ databases">
        <authorList>
            <person name="Prochazka B."/>
            <person name="Indra A."/>
            <person name="Hasenberger P."/>
            <person name="Blaschitz M."/>
            <person name="Wagner L."/>
            <person name="Wewalka G."/>
            <person name="Sorschag S."/>
            <person name="Schmid D."/>
            <person name="Ruppitsch W."/>
        </authorList>
    </citation>
    <scope>NUCLEOTIDE SEQUENCE [LARGE SCALE GENOMIC DNA]</scope>
    <source>
        <strain evidence="15 17">974010_12</strain>
    </source>
</reference>
<dbReference type="AlphaFoldDB" id="A0A0W0ULD5"/>
<keyword evidence="5 12" id="KW-0812">Transmembrane</keyword>
<proteinExistence type="inferred from homology"/>
<keyword evidence="12" id="KW-0346">Stress response</keyword>
<feature type="domain" description="Peptidase M48" evidence="13">
    <location>
        <begin position="65"/>
        <end position="276"/>
    </location>
</feature>
<dbReference type="GO" id="GO:0004222">
    <property type="term" value="F:metalloendopeptidase activity"/>
    <property type="evidence" value="ECO:0007669"/>
    <property type="project" value="UniProtKB-UniRule"/>
</dbReference>
<dbReference type="Gene3D" id="3.30.2010.10">
    <property type="entry name" value="Metalloproteases ('zincins'), catalytic domain"/>
    <property type="match status" value="1"/>
</dbReference>
<accession>A0A0W0ULD5</accession>
<dbReference type="InterPro" id="IPR050083">
    <property type="entry name" value="HtpX_protease"/>
</dbReference>
<comment type="similarity">
    <text evidence="2 12">Belongs to the peptidase M48B family.</text>
</comment>
<evidence type="ECO:0000259" key="13">
    <source>
        <dbReference type="Pfam" id="PF01435"/>
    </source>
</evidence>
<feature type="transmembrane region" description="Helical" evidence="12">
    <location>
        <begin position="30"/>
        <end position="47"/>
    </location>
</feature>
<evidence type="ECO:0000313" key="15">
    <source>
        <dbReference type="EMBL" id="OCH96940.1"/>
    </source>
</evidence>
<evidence type="ECO:0000256" key="12">
    <source>
        <dbReference type="HAMAP-Rule" id="MF_00188"/>
    </source>
</evidence>
<evidence type="ECO:0000256" key="3">
    <source>
        <dbReference type="ARBA" id="ARBA00022475"/>
    </source>
</evidence>
<keyword evidence="10 12" id="KW-0482">Metalloprotease</keyword>
<evidence type="ECO:0000256" key="9">
    <source>
        <dbReference type="ARBA" id="ARBA00022989"/>
    </source>
</evidence>
<dbReference type="RefSeq" id="WP_058450618.1">
    <property type="nucleotide sequence ID" value="NZ_CAAAJF010000001.1"/>
</dbReference>
<dbReference type="CDD" id="cd07336">
    <property type="entry name" value="M48B_HtpX_like"/>
    <property type="match status" value="1"/>
</dbReference>
<comment type="subcellular location">
    <subcellularLocation>
        <location evidence="1 12">Cell membrane</location>
        <topology evidence="1 12">Multi-pass membrane protein</topology>
    </subcellularLocation>
</comment>
<dbReference type="InterPro" id="IPR001915">
    <property type="entry name" value="Peptidase_M48"/>
</dbReference>
<feature type="binding site" evidence="12">
    <location>
        <position position="200"/>
    </location>
    <ligand>
        <name>Zn(2+)</name>
        <dbReference type="ChEBI" id="CHEBI:29105"/>
        <note>catalytic</note>
    </ligand>
</feature>
<keyword evidence="6 12" id="KW-0479">Metal-binding</keyword>
<dbReference type="Pfam" id="PF01435">
    <property type="entry name" value="Peptidase_M48"/>
    <property type="match status" value="1"/>
</dbReference>
<gene>
    <name evidence="12 14" type="primary">htpX</name>
    <name evidence="15" type="ORF">A8135_04680</name>
    <name evidence="14" type="ORF">Ljam_2808</name>
</gene>
<dbReference type="STRING" id="455.Ljam_2808"/>
<dbReference type="OrthoDB" id="15218at2"/>